<dbReference type="EMBL" id="MLJW01000397">
    <property type="protein sequence ID" value="OIQ87906.1"/>
    <property type="molecule type" value="Genomic_DNA"/>
</dbReference>
<gene>
    <name evidence="1" type="ORF">GALL_302010</name>
</gene>
<proteinExistence type="predicted"/>
<sequence length="124" mass="13040">MRIVYGAIVQNRVLIDGSKDFQVTRDANGLVEVAVNPPFETLPVVVLTQHYPPGNTDFNNGGGDTRDNSVLVAVDKGRFLVKNGDNVGTPRPERAFHFIAMAPGQGGEGQGGPALAGLVKSVGL</sequence>
<evidence type="ECO:0000313" key="1">
    <source>
        <dbReference type="EMBL" id="OIQ87906.1"/>
    </source>
</evidence>
<organism evidence="1">
    <name type="scientific">mine drainage metagenome</name>
    <dbReference type="NCBI Taxonomy" id="410659"/>
    <lineage>
        <taxon>unclassified sequences</taxon>
        <taxon>metagenomes</taxon>
        <taxon>ecological metagenomes</taxon>
    </lineage>
</organism>
<comment type="caution">
    <text evidence="1">The sequence shown here is derived from an EMBL/GenBank/DDBJ whole genome shotgun (WGS) entry which is preliminary data.</text>
</comment>
<reference evidence="1" key="1">
    <citation type="submission" date="2016-10" db="EMBL/GenBank/DDBJ databases">
        <title>Sequence of Gallionella enrichment culture.</title>
        <authorList>
            <person name="Poehlein A."/>
            <person name="Muehling M."/>
            <person name="Daniel R."/>
        </authorList>
    </citation>
    <scope>NUCLEOTIDE SEQUENCE</scope>
</reference>
<accession>A0A1J5QX93</accession>
<dbReference type="AlphaFoldDB" id="A0A1J5QX93"/>
<name>A0A1J5QX93_9ZZZZ</name>
<protein>
    <submittedName>
        <fullName evidence="1">Uncharacterized protein</fullName>
    </submittedName>
</protein>